<dbReference type="InterPro" id="IPR048324">
    <property type="entry name" value="ZSWIM1-3_RNaseH-like"/>
</dbReference>
<reference evidence="2" key="1">
    <citation type="submission" date="2018-10" db="EMBL/GenBank/DDBJ databases">
        <title>Effector identification in a new, highly contiguous assembly of the strawberry crown rot pathogen Phytophthora cactorum.</title>
        <authorList>
            <person name="Armitage A.D."/>
            <person name="Nellist C.F."/>
            <person name="Bates H."/>
            <person name="Vickerstaff R.J."/>
            <person name="Harrison R.J."/>
        </authorList>
    </citation>
    <scope>NUCLEOTIDE SEQUENCE</scope>
    <source>
        <strain evidence="2">15-7</strain>
        <strain evidence="3">4032</strain>
    </source>
</reference>
<dbReference type="Pfam" id="PF21056">
    <property type="entry name" value="ZSWIM1-3_RNaseH-like"/>
    <property type="match status" value="1"/>
</dbReference>
<organism evidence="2 4">
    <name type="scientific">Phytophthora cactorum</name>
    <dbReference type="NCBI Taxonomy" id="29920"/>
    <lineage>
        <taxon>Eukaryota</taxon>
        <taxon>Sar</taxon>
        <taxon>Stramenopiles</taxon>
        <taxon>Oomycota</taxon>
        <taxon>Peronosporomycetes</taxon>
        <taxon>Peronosporales</taxon>
        <taxon>Peronosporaceae</taxon>
        <taxon>Phytophthora</taxon>
    </lineage>
</organism>
<protein>
    <recommendedName>
        <fullName evidence="1">ZSWIM1/3 RNaseH-like domain-containing protein</fullName>
    </recommendedName>
</protein>
<evidence type="ECO:0000313" key="3">
    <source>
        <dbReference type="EMBL" id="KAG2889232.1"/>
    </source>
</evidence>
<accession>A0A8T0YHE2</accession>
<dbReference type="EMBL" id="RCMG01001116">
    <property type="protein sequence ID" value="KAG2835870.1"/>
    <property type="molecule type" value="Genomic_DNA"/>
</dbReference>
<proteinExistence type="predicted"/>
<dbReference type="AlphaFoldDB" id="A0A8T0YHE2"/>
<dbReference type="VEuPathDB" id="FungiDB:PC110_g17838"/>
<sequence length="126" mass="14081">MSCTCGAKRKKILRYLKESSGKPILLNDVLEDFSEGPGNVASVFRDVETMLTSCNTFQTSHTRRMARLFPEVICVDATHGTNINRYRLFSFMVTDKFGSGAFAQNSLVDGETRANEDCNLTVQTEQ</sequence>
<evidence type="ECO:0000259" key="1">
    <source>
        <dbReference type="Pfam" id="PF21056"/>
    </source>
</evidence>
<dbReference type="EMBL" id="RCMI01001172">
    <property type="protein sequence ID" value="KAG2889232.1"/>
    <property type="molecule type" value="Genomic_DNA"/>
</dbReference>
<name>A0A8T0YHE2_9STRA</name>
<comment type="caution">
    <text evidence="2">The sequence shown here is derived from an EMBL/GenBank/DDBJ whole genome shotgun (WGS) entry which is preliminary data.</text>
</comment>
<feature type="domain" description="ZSWIM1/3 RNaseH-like" evidence="1">
    <location>
        <begin position="33"/>
        <end position="115"/>
    </location>
</feature>
<evidence type="ECO:0000313" key="4">
    <source>
        <dbReference type="Proteomes" id="UP000735874"/>
    </source>
</evidence>
<evidence type="ECO:0000313" key="2">
    <source>
        <dbReference type="EMBL" id="KAG2835870.1"/>
    </source>
</evidence>
<dbReference type="Proteomes" id="UP000774804">
    <property type="component" value="Unassembled WGS sequence"/>
</dbReference>
<gene>
    <name evidence="2" type="ORF">PC113_g20142</name>
    <name evidence="3" type="ORF">PC115_g19803</name>
</gene>
<dbReference type="Proteomes" id="UP000735874">
    <property type="component" value="Unassembled WGS sequence"/>
</dbReference>